<dbReference type="PANTHER" id="PTHR23345">
    <property type="entry name" value="VITELLOGENIN-RELATED"/>
    <property type="match status" value="1"/>
</dbReference>
<evidence type="ECO:0000256" key="5">
    <source>
        <dbReference type="PROSITE-ProRule" id="PRU00557"/>
    </source>
</evidence>
<dbReference type="PANTHER" id="PTHR23345:SF15">
    <property type="entry name" value="VITELLOGENIN 1-RELATED"/>
    <property type="match status" value="1"/>
</dbReference>
<dbReference type="GO" id="GO:0045735">
    <property type="term" value="F:nutrient reservoir activity"/>
    <property type="evidence" value="ECO:0007669"/>
    <property type="project" value="UniProtKB-KW"/>
</dbReference>
<dbReference type="Gene3D" id="1.25.10.20">
    <property type="entry name" value="Vitellinogen, superhelical"/>
    <property type="match status" value="1"/>
</dbReference>
<dbReference type="PROSITE" id="PS51233">
    <property type="entry name" value="VWFD"/>
    <property type="match status" value="1"/>
</dbReference>
<dbReference type="Gene3D" id="2.20.80.10">
    <property type="entry name" value="Lipovitellin-phosvitin complex, chain A, domain 4"/>
    <property type="match status" value="1"/>
</dbReference>
<dbReference type="GO" id="GO:0005319">
    <property type="term" value="F:lipid transporter activity"/>
    <property type="evidence" value="ECO:0007669"/>
    <property type="project" value="InterPro"/>
</dbReference>
<dbReference type="EMBL" id="CAJPEX010000128">
    <property type="protein sequence ID" value="CAG0913567.1"/>
    <property type="molecule type" value="Genomic_DNA"/>
</dbReference>
<feature type="chain" id="PRO_5036210686" description="Apolipophorin" evidence="6">
    <location>
        <begin position="22"/>
        <end position="6235"/>
    </location>
</feature>
<dbReference type="InterPro" id="IPR015819">
    <property type="entry name" value="Lipid_transp_b-sht_shell"/>
</dbReference>
<dbReference type="InterPro" id="IPR050733">
    <property type="entry name" value="Vitellogenin/Apolipophorin"/>
</dbReference>
<protein>
    <recommendedName>
        <fullName evidence="11">Apolipophorin</fullName>
    </recommendedName>
</protein>
<dbReference type="InterPro" id="IPR015816">
    <property type="entry name" value="Vitellinogen_b-sht_N"/>
</dbReference>
<dbReference type="Pfam" id="PF01347">
    <property type="entry name" value="Vitellogenin_N"/>
    <property type="match status" value="1"/>
</dbReference>
<name>A0A7R9GAC9_9CRUS</name>
<evidence type="ECO:0000256" key="3">
    <source>
        <dbReference type="ARBA" id="ARBA00023157"/>
    </source>
</evidence>
<dbReference type="InterPro" id="IPR011030">
    <property type="entry name" value="Lipovitellin_superhlx_dom"/>
</dbReference>
<dbReference type="InterPro" id="IPR015817">
    <property type="entry name" value="Vitellinogen_open_b-sht_sub1"/>
</dbReference>
<dbReference type="OrthoDB" id="6484170at2759"/>
<dbReference type="SMART" id="SM00216">
    <property type="entry name" value="VWD"/>
    <property type="match status" value="1"/>
</dbReference>
<dbReference type="SMART" id="SM00638">
    <property type="entry name" value="LPD_N"/>
    <property type="match status" value="1"/>
</dbReference>
<sequence length="6235" mass="677991">MANHPRVVIVVLAAILGSAIAGPVSLRKGQTQCASYCRATDKFHYEPGKTYVYDYETLIESRIHADHQEHATLRMTAKADFSVLAPCEILLTMRDVRLEERDARGTYEAEDMGEFAAAIERFPIRFAFQDGLVESLCPVAEDAEADWVVNVKRGVVSLFQNSMNELDAGSQIVTETDVAGICETRYDVSHGIYSTSVTKTKDLLTCAERHARLAGLDSVPYANPGPRIAKNLPVLQSTHECTQTIRGNRMEKSECKETHSLAPFKDTNADESAAQQTAANTVAIHSLTFSSERTSSVASAEIRGQTSLLFEPNAAPATTDGETSAVLDLVRRIEADTAEAVNPDSPRAFSSLVALVKQLGHKSLDKAVTRAKTHGERASKILLDAISLAGTGPAVAVIKDHIAAGNMKKQDAEAWLTSLAFTSYPTDDMIAAVAPLLEDKHASQQALLGVSAMAHRYCARVPDCGKTSAGVKAVVAALETRLRDTCKNRADVNVDAALVTLKALGNVGVITDADTLLDCASQDKTPTEIRAAALQALRRLPCDRDDLESKLADLFADHEQDSELRINAYLSMMRCPSPRLMSQVQAVLAAEPVNQVGSFVWTHLTNLQESQDPSKQYARDLLASDFLRNKFNTDARKFSRNYEAGFRLPGWNAGAQAESNVIFSTASFLPRSANLNLTAHLFGEAVNLLEVGGRVEGLEQLVENLFGDNGYLPKKDVSTVFKSTRDKTEIHPDELGKHYYDAPKDVSGHAYARVFGNDLMFHSFRNKQELTGKLDAIHPESLLDSLLSGKEIDLTKNIHFLDTEFTVPLASGFPLHLALNGTASLRLLAKGQLQAQELFTHGKAEGSGDIKPSAAIEIHGLVSVGAGKSRRTGMSLRGTLHTSSMISASFKVDGSKLVSARINVPWQKMEILEMGTQVSLLRAGRPIPSMIESSTESVPSTATCTGHALSRLAGIEACVTLTKPSNVPSDTSLFLAGNTQLGVFLRKTDTFQSYNVDYTYSVEPTARGPVYSGRVKLDTPGSQQDRLLSTHAVLDVPQGQLKWRLQTPVVSAAATGAYSWTPSLKALNVTLDVNEDELLSVASQVKTTSGGSDSIIHEPSFALNINGRKPLRARGRLETSKSKFNGKLSIDGVAWKPITVKASGQSRSTDKGKKVQLDGVLDGPHINAEFHVYGRAEESAKGATLNTKYSIAGKPHETLDASLDFIRQRVGSLTTTQLKASLDNTAVPEWATKIDWTVQTSPGHVENTVDATLWNGYRWKAEQFALVNTTRGIEIDARLRADCQKLGVDFATSFSDDVLSAEGTLKLNKDWESKADVKFTHVARPFKVSASGSVTYPGKEVRGAIDLFSGNDRSLSLETYATSEPDGSKFRAVGTYNDASSELRLDHQLDLEAGLDESGSVTFQGRLRAEGRHASVSVKVGQGSTIHEGSVSVATKGDASHDVTALIRGPGYKYAANGHLELRPDTVAAAFDLDNDQNKYALDLKMRNGDEAKSLDASVSWQPDRRYDISAILSPALYAGKISYPGYAYEAELALTKETTVGSVSWAPEQRVSVVVSHVMPAGLEGEFGVEVKTPFEAIRHGKGLIHYSFQGNNLKATALLTKDGRTLVESKLDGERGFSGSAKTYEGSIAFDGQLVHSFGLDSDARFKVTVDKTQAISASLSGTWQNEQYAVRTEANKSLDGSDLSANAELEVGSRVVISANAGFTRTDKASRVSAKLVTGNKDSWSVDASVDHDTATGSSDMTVGASVTVKTPVPDYEHFEGSVHTEITKQRALKAKAAIRAGRVHYQVVADGATSTESKTTTITGHAVVSGSELPVDMDIKFEHKFNASGKRDFSSVIEAGGVFWHPLKVHVAGKSGRADVRGNFAVTCLGKSADGKFRLRRDAGNTRFAAQAQYEGDKIELDVDAKITSLKNFEVSGSLDNPWMTATKFQVSHSCNQSEMKTSAKVEQRESVVFTLDQHLVVNRDTWRSTISAKTPFPIARTISLNNEHQILSGTGLRHDVKLERNNEVTTGTLAYSSTGGKYEIEALMSGDAVPLGAEFVAKVHPEALSVEASGRLEVQGLPEYKFLVNGRFDVPHGALELKMQRQGEADILDANFNYFVALPESQAAGKVQIMGHNYLDAGMTAEINVMNSKTTAFFNIPSLELKLSASHDIESTPVTGILTGVYNGKKVELRVSGTTEDFLISSAKVELETPCEEYKTIGVTFNYDMSSAKKTFGIGISRNNDNVVHLESSLDLSGDELGGKADVALTTSWEGQPWVVKVAGECRTQKNKEYSLDVNVNERVFAVSARHSLDAGLVTFALNLDTQVGDIDKVSLNIGYAGFTTATGIVKENARVWIEGKAGPYASLTKAEIGRSFRNGDLTTEFNGPSNVIPVSASAAYDIRNLAAASARASCSLGNDNYELDIETTDSNVDIVLKTPHEHAKHLRLQGTWDTSRDEKTLKLQLHHNGENSEVAASVQTGDASHLKGQAKVSAKTPFRGFKNLSAGAQYDMLSNEKLAKIFLENEGVKSEMETIGRVGIKDGELNIRATLPGFGSDFEDLAGTVSYSNEERRKRAAVDLRQGPNTANYATELEMDHDQMSLSALSPHVGYQRIGLLASTKDNKFTVEAEKEDKKTIASFSGRAGSKSGNGHLVLASPLFGGIDIELHGNYDNGKDGLSTDIVAKVNKMSAQIQGRIVPELRGSASLQVTTTGSQMSQVSASWDLVSRMKRIQASVTTPEGTHTFVLAGEISNGTVDAEISLPFAGWENMKLTGRYKIRDTQEVLVEFQHGTSRYEVLLEAQCANATQACAASAAIKTPEFVFGSAATSFDYKKTADSSADARVKVSYNAWATDVSASARLDAKKGSASITADSTTPGWEALGAQVEYNFAGKGSENSAKVSLRRNQIRKEFEAKVLVDDADFMLAANTPFKGFSSVQARVSLESNDQQQQSRVLRALFQKEAFKASVQAQAKLTTNSGMLSVNADVPTLTNWIGAGKFIAQYSIPQQQNGLNVVVESQTGIYSGKLSLDASSTRGKVSIIGESPMGIEILPAVNCDVNYNLDTEGKTAKLSWRSQNGQQSEYGITADMNVSSKRGNGLLKLSAPGQGWWTYANAEFTYSTHSGSSKFLTFTGKALSDRIDIQAELGLEGTIRVKTPIDGLTASTLSWKLANDQGKYVAELDADIMDTDVNFGLAFVPRAKNSFQLDVSAKSRTLLAHPTTLSLDIDANVSKGHATGNTRWGSTTEGSAAASANWRLASGDGFITANVESPFTGSSSAKVNYNIASSNVDIDVQLGQSASFQLKGHAGDNAANAMFKVQSALSGTIHAEVAYDLESQKKSVTGSVILQGIKYEIDAALDAANSFRVDGTISIKAGSNSSYKLRVDYDLRRNAPNKTVSLLLDLGNFGHFSITGAVEQSHAQQGKALLNIKSSHEDLSNISLKADFDFQTNPTGSLQVQWSPTESLEASFNIEHDTWKQTKMAINVQAPFANLDIFQLETSWNLAAKTTQKTATAKLAVNEDIYSGTLSLKNDNQVFSTEVLAIMPRNHLEIGITTDKVEKTLALNININGQKLAADASITGDSYKKAGVSFTGVSTLKFVSAQREEAKFVAKYDVSRTNKMSAMLDAAYNGQEIQLTGGFDAQSENKIANLDVRTPFPVIRSFTVDASMDKNSGSFAATFHGSSGAPQMIRATYATNGQSHSLRVETPFEGYTDLSAEMQVDQDNELTANLRYGKGEQVHITGQYDFTHAVSVNATLKAPIGSMAFNSYVDAGYMFLSGMLNNEEASVSAHWKKPLDAQIRITTPWTPYESIFAKINVGIESTASSTAVNGEAAINDRSWGITSILEQDQFAYKAQGRAVWDQQSVAIETGFAKRGEEYDAKFVLKTSFEQFDSIVLHGVVSTDLNTLTRMTYFNGNVKINTPFPQWQSAEARILARNSDGLVDAEFVAKLNEQEISGKLAIGQKENGTYKLKVETVLPTSDLAGVARTSIYGSLKVNDDWTQGSADLRGNFGNAGEEDHVAQIEFDLGTASKKISLKFDCSLMQGKTVDVTIEHSFTQDGKMDALFDAKVGTETYNAKLAWSIASNSVKIEAIDNAISKLLVSSPTEIILSSSLYSKKSAEGAVELTLDGKKHSVSGKYELDSENFSAEGQLSSPKLDIGKKSFKLHAKYPTKESVDLQATVTGEASHSAGFSFESNPGTFTVKSSGFIDIPTSKRAQFDVAVDTKSLHAQVTTPSAHHQVKATWDVTRQRGDFTLDIDSPLTKAGNMKYSAMYRTTEQAIEASIECICEGKTYLIAFEHELSSAHISTSVSAQLPQYGVSGQVAKITGTKTASGFDGEIDLKMFGRHKAHGSFMGFPGSAEFAFFSTALPSESIRASYQIVLGNAPSTTESSGSASLVFGEDEYSVAYEASAGSTGKDMRGSMNVKTPWESLPNADLSAKLQMTDGFLMDVDFKSGSRIVPAAGLSAKLRRDAEFMDASFRVTTPIRDYENVALLINLPLNGPSADKKFEPRVTLSTPKSRFALTASLKNTDEKATFDADVSWPGQQNLRVSAHLKKVSPYAFRIDATTPFKGFERISLNTELNLGFPRDGHAFASLKLNDKPAYEGTVALKIQPGMYKIVVDVDTPWEKHNYGLTLRLEKTARKTIHVEFQYPGSTIGAEVDYVFSSWNNVVAKVALMTPFQGFEQIALSLVHQLDNPESLSYNGELGASLGNVNKFLVALKTSVNDDSSDAALKFVLRENHFSASGFHKKFGTHESAQLETSSSWKSLQAIKFGFSATSDDAASSAYSGMMVVNGETWFSATVNQMAGNNREVQVVTPWRSVSGKTSWDVTDKTTALLQFCWDTKAIQESTIAFALNIEGTGSGKTGLIEIITPTRTVTLQGDYALTSMKFEHSVQLSLKRNKFVGYKVVLKNTSDYTQKSYGGLVEVLLPSFPISVSGSAKIVGNDVTINGNLNYNDHVSKFSATYSDHGSWNGESKALHVFFAHPLATSPLSLQSELSQADGVTALNAKIQYNDDRNSDFTFQWTDDASYKTTGLGSEEIHPRVILVSVSHPATDLDIKLQTEFGATNTEKAASIKGSYLDRFKKMHSLALQGSLVPSAQKAALLFELDGETIKMDGLVNSLESGMKAMLNTQRGLHTPLSYSLALDSSLPFGELNMDYGPSRTLSLSAGMPSDREAQFAIRRSMYGNTADDALVLAKLNTSHVFHSKVNWRPAFWNDAVDELKHRMSFLKREFSVTLGDTYAFWQGELEHRFNGLPEAIQQELQEIADAVTNEIRLVEEYLIDLKGEIQKLFDSNSFFLKDMTKVLNFFHGHASNVLGSSARVVRDVAMKAGKLASSTVLIIKDGVVVAVESANDGLKAIDKLIEEAYKHGGKVVLYVTENWDKMSDDAEEWITKKFRAFDAALQAQIEALMGTYKQTLTELLKLSKQLAQWMQDYSETVQEFAKDYQQAAAKNPALAKIVQAYNDYASWLEELHFSEYAVEFKDQISTVIDKMMQEFDAWSHDYKEYVQMGKQLAQGHYDELKQIPMVGYIAETVSRVHNSMEWAWRYYELEQMIRSNMRTIVQMAQKQIGGIVVGLTTGHPAPWDLEHNYVWDPMHGKLEITQHHPFVWTSFRKAPELDRELMDKLSKAFSTMDMNTQWHKFLDTVTSSKDKLLSVTSVLPPFNAYAILAGNGHYVTFDGRAFEFIGACSYTLLHDARDKFSVIVDYASDPASGKEGKRESLRLIQGSNEIRIGSDYKVTLNAKNVDLPWRSSDGVTIRRQSGKISVDNGRGITLECLVAWDACTISLTGWHFGRIGGLLGNYNNEPSDDFASPTGTQMPTVEAFADSWRLDTTACKRTAAMSRLSDGPFPILTKSDKATCDELFKSADSALSPCFSKLNVAAFLPMCHTDVANMNNMPNAKEAACVSAAAYVSACRAVGMDIWMPPQCVKCELENKGVMMAAETIEVKKQDAPAATDVILAVDHGGCVTSEQIAGIVHNVDAELTAAGSKDNKYTLVGYNGETPKDKPHVQTSEGSIWVKAASFKRALETSGIGSAGVEVANVHDAVQFAARLPFRAAVGKAMVLVSCHECGISADDTATYADTLSMLHERDIAFHYITKDPISLKAQKRDPLWPIGYDSRAAYTLKDARKMVGDTQLKAQINIPKDLCVPLALETNGTVFSMEVFQSANNQATKAKKFYSVVAKKVVESAQQPDIQKCDCVADHSGLGTTQCQSRWPIQLDKFVQDYDRLRYDINKQG</sequence>
<dbReference type="Pfam" id="PF00094">
    <property type="entry name" value="VWD"/>
    <property type="match status" value="1"/>
</dbReference>
<evidence type="ECO:0000259" key="7">
    <source>
        <dbReference type="PROSITE" id="PS51211"/>
    </source>
</evidence>
<keyword evidence="2" id="KW-0758">Storage protein</keyword>
<dbReference type="Gene3D" id="2.20.50.20">
    <property type="entry name" value="Lipovitellin. Chain A, domain 3"/>
    <property type="match status" value="1"/>
</dbReference>
<feature type="domain" description="VWFD" evidence="8">
    <location>
        <begin position="5660"/>
        <end position="5832"/>
    </location>
</feature>
<keyword evidence="4" id="KW-0325">Glycoprotein</keyword>
<evidence type="ECO:0000256" key="4">
    <source>
        <dbReference type="ARBA" id="ARBA00023180"/>
    </source>
</evidence>
<dbReference type="InterPro" id="IPR001846">
    <property type="entry name" value="VWF_type-D"/>
</dbReference>
<accession>A0A7R9GAC9</accession>
<evidence type="ECO:0000256" key="1">
    <source>
        <dbReference type="ARBA" id="ARBA00022729"/>
    </source>
</evidence>
<keyword evidence="1 6" id="KW-0732">Signal</keyword>
<dbReference type="SMART" id="SM01169">
    <property type="entry name" value="DUF1943"/>
    <property type="match status" value="1"/>
</dbReference>
<dbReference type="Pfam" id="PF09172">
    <property type="entry name" value="Vit_open_b-sht"/>
    <property type="match status" value="1"/>
</dbReference>
<evidence type="ECO:0000259" key="8">
    <source>
        <dbReference type="PROSITE" id="PS51233"/>
    </source>
</evidence>
<dbReference type="Gene3D" id="2.30.230.10">
    <property type="entry name" value="Lipovitellin, beta-sheet shell regions, chain A"/>
    <property type="match status" value="1"/>
</dbReference>
<dbReference type="SUPFAM" id="SSF48431">
    <property type="entry name" value="Lipovitellin-phosvitin complex, superhelical domain"/>
    <property type="match status" value="1"/>
</dbReference>
<feature type="signal peptide" evidence="6">
    <location>
        <begin position="1"/>
        <end position="21"/>
    </location>
</feature>
<dbReference type="EMBL" id="OA882165">
    <property type="protein sequence ID" value="CAD7273415.1"/>
    <property type="molecule type" value="Genomic_DNA"/>
</dbReference>
<dbReference type="InterPro" id="IPR001747">
    <property type="entry name" value="Vitellogenin_N"/>
</dbReference>
<dbReference type="SUPFAM" id="SSF56968">
    <property type="entry name" value="Lipovitellin-phosvitin complex, beta-sheet shell regions"/>
    <property type="match status" value="2"/>
</dbReference>
<keyword evidence="10" id="KW-1185">Reference proteome</keyword>
<evidence type="ECO:0000256" key="6">
    <source>
        <dbReference type="SAM" id="SignalP"/>
    </source>
</evidence>
<evidence type="ECO:0000313" key="10">
    <source>
        <dbReference type="Proteomes" id="UP000678499"/>
    </source>
</evidence>
<evidence type="ECO:0008006" key="11">
    <source>
        <dbReference type="Google" id="ProtNLM"/>
    </source>
</evidence>
<evidence type="ECO:0000313" key="9">
    <source>
        <dbReference type="EMBL" id="CAD7273415.1"/>
    </source>
</evidence>
<keyword evidence="3" id="KW-1015">Disulfide bond</keyword>
<evidence type="ECO:0000256" key="2">
    <source>
        <dbReference type="ARBA" id="ARBA00022761"/>
    </source>
</evidence>
<dbReference type="InterPro" id="IPR015255">
    <property type="entry name" value="Vitellinogen_open_b-sht"/>
</dbReference>
<organism evidence="9">
    <name type="scientific">Notodromas monacha</name>
    <dbReference type="NCBI Taxonomy" id="399045"/>
    <lineage>
        <taxon>Eukaryota</taxon>
        <taxon>Metazoa</taxon>
        <taxon>Ecdysozoa</taxon>
        <taxon>Arthropoda</taxon>
        <taxon>Crustacea</taxon>
        <taxon>Oligostraca</taxon>
        <taxon>Ostracoda</taxon>
        <taxon>Podocopa</taxon>
        <taxon>Podocopida</taxon>
        <taxon>Cypridocopina</taxon>
        <taxon>Cypridoidea</taxon>
        <taxon>Cyprididae</taxon>
        <taxon>Notodromas</taxon>
    </lineage>
</organism>
<dbReference type="Proteomes" id="UP000678499">
    <property type="component" value="Unassembled WGS sequence"/>
</dbReference>
<feature type="domain" description="Vitellogenin" evidence="7">
    <location>
        <begin position="45"/>
        <end position="673"/>
    </location>
</feature>
<proteinExistence type="predicted"/>
<comment type="caution">
    <text evidence="5">Lacks conserved residue(s) required for the propagation of feature annotation.</text>
</comment>
<reference evidence="9" key="1">
    <citation type="submission" date="2020-11" db="EMBL/GenBank/DDBJ databases">
        <authorList>
            <person name="Tran Van P."/>
        </authorList>
    </citation>
    <scope>NUCLEOTIDE SEQUENCE</scope>
</reference>
<dbReference type="PROSITE" id="PS51211">
    <property type="entry name" value="VITELLOGENIN"/>
    <property type="match status" value="1"/>
</dbReference>
<gene>
    <name evidence="9" type="ORF">NMOB1V02_LOCUS1306</name>
</gene>